<dbReference type="PANTHER" id="PTHR42946:SF1">
    <property type="entry name" value="PHOSPHOGLUCOMUTASE (ALPHA-D-GLUCOSE-1,6-BISPHOSPHATE-DEPENDENT)"/>
    <property type="match status" value="1"/>
</dbReference>
<dbReference type="Gene3D" id="3.40.120.10">
    <property type="entry name" value="Alpha-D-Glucose-1,6-Bisphosphate, subunit A, domain 3"/>
    <property type="match status" value="3"/>
</dbReference>
<comment type="catalytic activity">
    <reaction evidence="6 9 11">
        <text>alpha-D-glucosamine 1-phosphate = D-glucosamine 6-phosphate</text>
        <dbReference type="Rhea" id="RHEA:23424"/>
        <dbReference type="ChEBI" id="CHEBI:58516"/>
        <dbReference type="ChEBI" id="CHEBI:58725"/>
        <dbReference type="EC" id="5.4.2.10"/>
    </reaction>
</comment>
<dbReference type="InterPro" id="IPR050060">
    <property type="entry name" value="Phosphoglucosamine_mutase"/>
</dbReference>
<sequence length="443" mass="45577">MGRLFGTDGVRGVANRELTAELAVALGSAAAQRLSTGTERRVAVVGRDPRASGEMLEAAVIAGLTSQGVDALRAGVLPTPAVAYLTGAYEADFGVMISASHNPMPDNGIKFFGPGGHKLDDATEDQIEDLVAAGPGLRPVGAGLGRVVDAKDALDCYLRHLGESNRARLDGLTVVVDCAHGAAFQAGPRAYRAAGATVIAINADPDGLNINEDCGSTHLEPLRAAVLAHGADLGLAHDGDADRCLAVDAAGNVVDGDAIMVVLALAMRDAGELAGDTLVATVMSNLGLHLAMREAGIDVQTTDVGDRYVLEQLRAGGFTLGGEQSGHIVLPQLATTGDGIITGLRLMARMAQTGTPLAGLASAMRTLPQVLINVEVADKADAVSRLAVRTAVQRAEQELGVTGRILLRPSGTEQLVRVMVEAADEETAHQIAVSVAETVRAGH</sequence>
<dbReference type="GO" id="GO:0000287">
    <property type="term" value="F:magnesium ion binding"/>
    <property type="evidence" value="ECO:0007669"/>
    <property type="project" value="UniProtKB-UniRule"/>
</dbReference>
<evidence type="ECO:0000256" key="11">
    <source>
        <dbReference type="RuleBase" id="RU004327"/>
    </source>
</evidence>
<comment type="function">
    <text evidence="9 11">Catalyzes the conversion of glucosamine-6-phosphate to glucosamine-1-phosphate.</text>
</comment>
<dbReference type="InterPro" id="IPR005844">
    <property type="entry name" value="A-D-PHexomutase_a/b/a-I"/>
</dbReference>
<dbReference type="InterPro" id="IPR005845">
    <property type="entry name" value="A-D-PHexomutase_a/b/a-II"/>
</dbReference>
<evidence type="ECO:0000256" key="7">
    <source>
        <dbReference type="ARBA" id="ARBA00066330"/>
    </source>
</evidence>
<dbReference type="InterPro" id="IPR006352">
    <property type="entry name" value="GlmM_bact"/>
</dbReference>
<comment type="caution">
    <text evidence="16">The sequence shown here is derived from an EMBL/GenBank/DDBJ whole genome shotgun (WGS) entry which is preliminary data.</text>
</comment>
<dbReference type="RefSeq" id="WP_083037869.1">
    <property type="nucleotide sequence ID" value="NZ_BLKY01000001.1"/>
</dbReference>
<dbReference type="GO" id="GO:0004615">
    <property type="term" value="F:phosphomannomutase activity"/>
    <property type="evidence" value="ECO:0007669"/>
    <property type="project" value="TreeGrafter"/>
</dbReference>
<evidence type="ECO:0000259" key="15">
    <source>
        <dbReference type="Pfam" id="PF02880"/>
    </source>
</evidence>
<evidence type="ECO:0000256" key="1">
    <source>
        <dbReference type="ARBA" id="ARBA00010231"/>
    </source>
</evidence>
<dbReference type="GO" id="GO:0008966">
    <property type="term" value="F:phosphoglucosamine mutase activity"/>
    <property type="evidence" value="ECO:0007669"/>
    <property type="project" value="UniProtKB-UniRule"/>
</dbReference>
<dbReference type="InterPro" id="IPR005843">
    <property type="entry name" value="A-D-PHexomutase_C"/>
</dbReference>
<evidence type="ECO:0000313" key="16">
    <source>
        <dbReference type="EMBL" id="GFG86366.1"/>
    </source>
</evidence>
<evidence type="ECO:0000259" key="12">
    <source>
        <dbReference type="Pfam" id="PF00408"/>
    </source>
</evidence>
<evidence type="ECO:0000259" key="14">
    <source>
        <dbReference type="Pfam" id="PF02879"/>
    </source>
</evidence>
<feature type="modified residue" description="Phosphoserine" evidence="9">
    <location>
        <position position="100"/>
    </location>
</feature>
<dbReference type="NCBIfam" id="TIGR01455">
    <property type="entry name" value="glmM"/>
    <property type="match status" value="1"/>
</dbReference>
<dbReference type="Pfam" id="PF02880">
    <property type="entry name" value="PGM_PMM_III"/>
    <property type="match status" value="1"/>
</dbReference>
<dbReference type="InterPro" id="IPR016066">
    <property type="entry name" value="A-D-PHexomutase_CS"/>
</dbReference>
<evidence type="ECO:0000256" key="5">
    <source>
        <dbReference type="ARBA" id="ARBA00023235"/>
    </source>
</evidence>
<feature type="domain" description="Alpha-D-phosphohexomutase alpha/beta/alpha" evidence="13">
    <location>
        <begin position="3"/>
        <end position="132"/>
    </location>
</feature>
<keyword evidence="4 9" id="KW-0460">Magnesium</keyword>
<evidence type="ECO:0000313" key="17">
    <source>
        <dbReference type="Proteomes" id="UP000465305"/>
    </source>
</evidence>
<dbReference type="GO" id="GO:0005975">
    <property type="term" value="P:carbohydrate metabolic process"/>
    <property type="evidence" value="ECO:0007669"/>
    <property type="project" value="InterPro"/>
</dbReference>
<dbReference type="Pfam" id="PF02878">
    <property type="entry name" value="PGM_PMM_I"/>
    <property type="match status" value="1"/>
</dbReference>
<dbReference type="SUPFAM" id="SSF53738">
    <property type="entry name" value="Phosphoglucomutase, first 3 domains"/>
    <property type="match status" value="3"/>
</dbReference>
<dbReference type="InterPro" id="IPR005841">
    <property type="entry name" value="Alpha-D-phosphohexomutase_SF"/>
</dbReference>
<dbReference type="Proteomes" id="UP000465305">
    <property type="component" value="Unassembled WGS sequence"/>
</dbReference>
<dbReference type="InterPro" id="IPR036900">
    <property type="entry name" value="A-D-PHexomutase_C_sf"/>
</dbReference>
<dbReference type="GO" id="GO:0009252">
    <property type="term" value="P:peptidoglycan biosynthetic process"/>
    <property type="evidence" value="ECO:0007669"/>
    <property type="project" value="TreeGrafter"/>
</dbReference>
<dbReference type="Pfam" id="PF02879">
    <property type="entry name" value="PGM_PMM_II"/>
    <property type="match status" value="1"/>
</dbReference>
<dbReference type="SUPFAM" id="SSF55957">
    <property type="entry name" value="Phosphoglucomutase, C-terminal domain"/>
    <property type="match status" value="1"/>
</dbReference>
<dbReference type="Pfam" id="PF00408">
    <property type="entry name" value="PGM_PMM_IV"/>
    <property type="match status" value="1"/>
</dbReference>
<dbReference type="HAMAP" id="MF_01554_B">
    <property type="entry name" value="GlmM_B"/>
    <property type="match status" value="1"/>
</dbReference>
<proteinExistence type="inferred from homology"/>
<dbReference type="Gene3D" id="3.30.310.50">
    <property type="entry name" value="Alpha-D-phosphohexomutase, C-terminal domain"/>
    <property type="match status" value="1"/>
</dbReference>
<feature type="binding site" evidence="9">
    <location>
        <position position="238"/>
    </location>
    <ligand>
        <name>Mg(2+)</name>
        <dbReference type="ChEBI" id="CHEBI:18420"/>
    </ligand>
</feature>
<evidence type="ECO:0000259" key="13">
    <source>
        <dbReference type="Pfam" id="PF02878"/>
    </source>
</evidence>
<feature type="domain" description="Alpha-D-phosphohexomutase alpha/beta/alpha" evidence="15">
    <location>
        <begin position="255"/>
        <end position="363"/>
    </location>
</feature>
<protein>
    <recommendedName>
        <fullName evidence="8 9">Phosphoglucosamine mutase</fullName>
        <ecNumber evidence="7 9">5.4.2.10</ecNumber>
    </recommendedName>
</protein>
<feature type="active site" description="Phosphoserine intermediate" evidence="9">
    <location>
        <position position="100"/>
    </location>
</feature>
<feature type="binding site" evidence="9">
    <location>
        <position position="242"/>
    </location>
    <ligand>
        <name>Mg(2+)</name>
        <dbReference type="ChEBI" id="CHEBI:18420"/>
    </ligand>
</feature>
<dbReference type="PANTHER" id="PTHR42946">
    <property type="entry name" value="PHOSPHOHEXOSE MUTASE"/>
    <property type="match status" value="1"/>
</dbReference>
<keyword evidence="5 9" id="KW-0413">Isomerase</keyword>
<dbReference type="PROSITE" id="PS00710">
    <property type="entry name" value="PGM_PMM"/>
    <property type="match status" value="1"/>
</dbReference>
<organism evidence="16 17">
    <name type="scientific">Mycolicibacter algericus</name>
    <name type="common">Mycobacterium algericum</name>
    <dbReference type="NCBI Taxonomy" id="1288388"/>
    <lineage>
        <taxon>Bacteria</taxon>
        <taxon>Bacillati</taxon>
        <taxon>Actinomycetota</taxon>
        <taxon>Actinomycetes</taxon>
        <taxon>Mycobacteriales</taxon>
        <taxon>Mycobacteriaceae</taxon>
        <taxon>Mycolicibacter</taxon>
    </lineage>
</organism>
<dbReference type="PRINTS" id="PR00509">
    <property type="entry name" value="PGMPMM"/>
</dbReference>
<dbReference type="FunFam" id="3.40.120.10:FF:000001">
    <property type="entry name" value="Phosphoglucosamine mutase"/>
    <property type="match status" value="1"/>
</dbReference>
<evidence type="ECO:0000256" key="9">
    <source>
        <dbReference type="HAMAP-Rule" id="MF_01554"/>
    </source>
</evidence>
<evidence type="ECO:0000256" key="10">
    <source>
        <dbReference type="RuleBase" id="RU004326"/>
    </source>
</evidence>
<accession>A0A7I9YCJ8</accession>
<reference evidence="16 17" key="1">
    <citation type="journal article" date="2019" name="Emerg. Microbes Infect.">
        <title>Comprehensive subspecies identification of 175 nontuberculous mycobacteria species based on 7547 genomic profiles.</title>
        <authorList>
            <person name="Matsumoto Y."/>
            <person name="Kinjo T."/>
            <person name="Motooka D."/>
            <person name="Nabeya D."/>
            <person name="Jung N."/>
            <person name="Uechi K."/>
            <person name="Horii T."/>
            <person name="Iida T."/>
            <person name="Fujita J."/>
            <person name="Nakamura S."/>
        </authorList>
    </citation>
    <scope>NUCLEOTIDE SEQUENCE [LARGE SCALE GENOMIC DNA]</scope>
    <source>
        <strain evidence="16 17">JCM 30723</strain>
    </source>
</reference>
<evidence type="ECO:0000256" key="2">
    <source>
        <dbReference type="ARBA" id="ARBA00022553"/>
    </source>
</evidence>
<feature type="binding site" description="via phosphate group" evidence="9">
    <location>
        <position position="100"/>
    </location>
    <ligand>
        <name>Mg(2+)</name>
        <dbReference type="ChEBI" id="CHEBI:18420"/>
    </ligand>
</feature>
<keyword evidence="2 9" id="KW-0597">Phosphoprotein</keyword>
<gene>
    <name evidence="9 16" type="primary">glmM</name>
    <name evidence="16" type="ORF">MALGJ_30420</name>
</gene>
<dbReference type="GO" id="GO:0006048">
    <property type="term" value="P:UDP-N-acetylglucosamine biosynthetic process"/>
    <property type="evidence" value="ECO:0007669"/>
    <property type="project" value="TreeGrafter"/>
</dbReference>
<dbReference type="FunFam" id="3.30.310.50:FF:000001">
    <property type="entry name" value="Phosphoglucosamine mutase"/>
    <property type="match status" value="1"/>
</dbReference>
<evidence type="ECO:0000256" key="6">
    <source>
        <dbReference type="ARBA" id="ARBA00050364"/>
    </source>
</evidence>
<feature type="domain" description="Alpha-D-phosphohexomutase alpha/beta/alpha" evidence="14">
    <location>
        <begin position="164"/>
        <end position="251"/>
    </location>
</feature>
<name>A0A7I9YCJ8_MYCAL</name>
<dbReference type="EC" id="5.4.2.10" evidence="7 9"/>
<dbReference type="AlphaFoldDB" id="A0A7I9YCJ8"/>
<feature type="domain" description="Alpha-D-phosphohexomutase C-terminal" evidence="12">
    <location>
        <begin position="371"/>
        <end position="437"/>
    </location>
</feature>
<dbReference type="InterPro" id="IPR005846">
    <property type="entry name" value="A-D-PHexomutase_a/b/a-III"/>
</dbReference>
<comment type="PTM">
    <text evidence="9">Activated by phosphorylation.</text>
</comment>
<dbReference type="EMBL" id="BLKY01000001">
    <property type="protein sequence ID" value="GFG86366.1"/>
    <property type="molecule type" value="Genomic_DNA"/>
</dbReference>
<comment type="similarity">
    <text evidence="1 9 10">Belongs to the phosphohexose mutase family.</text>
</comment>
<evidence type="ECO:0000256" key="4">
    <source>
        <dbReference type="ARBA" id="ARBA00022842"/>
    </source>
</evidence>
<dbReference type="CDD" id="cd05802">
    <property type="entry name" value="GlmM"/>
    <property type="match status" value="1"/>
</dbReference>
<evidence type="ECO:0000256" key="8">
    <source>
        <dbReference type="ARBA" id="ARBA00068193"/>
    </source>
</evidence>
<feature type="binding site" evidence="9">
    <location>
        <position position="240"/>
    </location>
    <ligand>
        <name>Mg(2+)</name>
        <dbReference type="ChEBI" id="CHEBI:18420"/>
    </ligand>
</feature>
<dbReference type="InterPro" id="IPR016055">
    <property type="entry name" value="A-D-PHexomutase_a/b/a-I/II/III"/>
</dbReference>
<evidence type="ECO:0000256" key="3">
    <source>
        <dbReference type="ARBA" id="ARBA00022723"/>
    </source>
</evidence>
<keyword evidence="3 9" id="KW-0479">Metal-binding</keyword>
<comment type="cofactor">
    <cofactor evidence="9">
        <name>Mg(2+)</name>
        <dbReference type="ChEBI" id="CHEBI:18420"/>
    </cofactor>
    <text evidence="9">Binds 1 Mg(2+) ion per subunit.</text>
</comment>
<dbReference type="GO" id="GO:0005829">
    <property type="term" value="C:cytosol"/>
    <property type="evidence" value="ECO:0007669"/>
    <property type="project" value="TreeGrafter"/>
</dbReference>
<dbReference type="FunFam" id="3.40.120.10:FF:000002">
    <property type="entry name" value="Phosphoglucosamine mutase"/>
    <property type="match status" value="1"/>
</dbReference>